<organism evidence="8 9">
    <name type="scientific">Liquorilactobacillus ghanensis DSM 18630</name>
    <dbReference type="NCBI Taxonomy" id="1423750"/>
    <lineage>
        <taxon>Bacteria</taxon>
        <taxon>Bacillati</taxon>
        <taxon>Bacillota</taxon>
        <taxon>Bacilli</taxon>
        <taxon>Lactobacillales</taxon>
        <taxon>Lactobacillaceae</taxon>
        <taxon>Liquorilactobacillus</taxon>
    </lineage>
</organism>
<dbReference type="InterPro" id="IPR017226">
    <property type="entry name" value="BHMT-like"/>
</dbReference>
<evidence type="ECO:0000256" key="3">
    <source>
        <dbReference type="ARBA" id="ARBA00022723"/>
    </source>
</evidence>
<feature type="binding site" evidence="6">
    <location>
        <position position="222"/>
    </location>
    <ligand>
        <name>Zn(2+)</name>
        <dbReference type="ChEBI" id="CHEBI:29105"/>
    </ligand>
</feature>
<dbReference type="Pfam" id="PF02574">
    <property type="entry name" value="S-methyl_trans"/>
    <property type="match status" value="1"/>
</dbReference>
<dbReference type="STRING" id="1423750.FC89_GL001324"/>
<keyword evidence="3 6" id="KW-0479">Metal-binding</keyword>
<keyword evidence="1 6" id="KW-0489">Methyltransferase</keyword>
<dbReference type="InterPro" id="IPR051486">
    <property type="entry name" value="Hcy_S-methyltransferase"/>
</dbReference>
<evidence type="ECO:0000313" key="8">
    <source>
        <dbReference type="EMBL" id="KRM05620.1"/>
    </source>
</evidence>
<dbReference type="EMBL" id="AZGB01000018">
    <property type="protein sequence ID" value="KRM05620.1"/>
    <property type="molecule type" value="Genomic_DNA"/>
</dbReference>
<dbReference type="PROSITE" id="PS50970">
    <property type="entry name" value="HCY"/>
    <property type="match status" value="1"/>
</dbReference>
<keyword evidence="2 6" id="KW-0808">Transferase</keyword>
<keyword evidence="4 6" id="KW-0862">Zinc</keyword>
<reference evidence="8 9" key="1">
    <citation type="journal article" date="2015" name="Genome Announc.">
        <title>Expanding the biotechnology potential of lactobacilli through comparative genomics of 213 strains and associated genera.</title>
        <authorList>
            <person name="Sun Z."/>
            <person name="Harris H.M."/>
            <person name="McCann A."/>
            <person name="Guo C."/>
            <person name="Argimon S."/>
            <person name="Zhang W."/>
            <person name="Yang X."/>
            <person name="Jeffery I.B."/>
            <person name="Cooney J.C."/>
            <person name="Kagawa T.F."/>
            <person name="Liu W."/>
            <person name="Song Y."/>
            <person name="Salvetti E."/>
            <person name="Wrobel A."/>
            <person name="Rasinkangas P."/>
            <person name="Parkhill J."/>
            <person name="Rea M.C."/>
            <person name="O'Sullivan O."/>
            <person name="Ritari J."/>
            <person name="Douillard F.P."/>
            <person name="Paul Ross R."/>
            <person name="Yang R."/>
            <person name="Briner A.E."/>
            <person name="Felis G.E."/>
            <person name="de Vos W.M."/>
            <person name="Barrangou R."/>
            <person name="Klaenhammer T.R."/>
            <person name="Caufield P.W."/>
            <person name="Cui Y."/>
            <person name="Zhang H."/>
            <person name="O'Toole P.W."/>
        </authorList>
    </citation>
    <scope>NUCLEOTIDE SEQUENCE [LARGE SCALE GENOMIC DNA]</scope>
    <source>
        <strain evidence="8 9">DSM 18630</strain>
    </source>
</reference>
<dbReference type="PANTHER" id="PTHR46015">
    <property type="entry name" value="ZGC:172121"/>
    <property type="match status" value="1"/>
</dbReference>
<dbReference type="GO" id="GO:0033528">
    <property type="term" value="P:S-methylmethionine cycle"/>
    <property type="evidence" value="ECO:0007669"/>
    <property type="project" value="TreeGrafter"/>
</dbReference>
<evidence type="ECO:0000259" key="7">
    <source>
        <dbReference type="PROSITE" id="PS50970"/>
    </source>
</evidence>
<protein>
    <recommendedName>
        <fullName evidence="5">S-methylmethionine:homocysteine methyltransferase</fullName>
    </recommendedName>
</protein>
<proteinExistence type="predicted"/>
<dbReference type="InterPro" id="IPR003726">
    <property type="entry name" value="HCY_dom"/>
</dbReference>
<accession>A0A0R1VQN9</accession>
<dbReference type="PANTHER" id="PTHR46015:SF1">
    <property type="entry name" value="HOMOCYSTEINE S-METHYLTRANSFERASE-LIKE ISOFORM 1"/>
    <property type="match status" value="1"/>
</dbReference>
<keyword evidence="9" id="KW-1185">Reference proteome</keyword>
<name>A0A0R1VQN9_9LACO</name>
<dbReference type="OrthoDB" id="9803687at2"/>
<dbReference type="RefSeq" id="WP_057872064.1">
    <property type="nucleotide sequence ID" value="NZ_AZGB01000018.1"/>
</dbReference>
<dbReference type="InterPro" id="IPR036589">
    <property type="entry name" value="HCY_dom_sf"/>
</dbReference>
<dbReference type="PIRSF" id="PIRSF037505">
    <property type="entry name" value="Betaine_HMT"/>
    <property type="match status" value="1"/>
</dbReference>
<dbReference type="GeneID" id="98319335"/>
<dbReference type="GO" id="GO:0032259">
    <property type="term" value="P:methylation"/>
    <property type="evidence" value="ECO:0007669"/>
    <property type="project" value="UniProtKB-KW"/>
</dbReference>
<comment type="cofactor">
    <cofactor evidence="6">
        <name>Zn(2+)</name>
        <dbReference type="ChEBI" id="CHEBI:29105"/>
    </cofactor>
</comment>
<evidence type="ECO:0000313" key="9">
    <source>
        <dbReference type="Proteomes" id="UP000051451"/>
    </source>
</evidence>
<evidence type="ECO:0000256" key="4">
    <source>
        <dbReference type="ARBA" id="ARBA00022833"/>
    </source>
</evidence>
<sequence>MKSPLDTALSQQKLLVLDGAMATELEKAGVDTANELWSATALLAEPEKITAVHQAYFAAGAQIATTNTYQANLPAFIKQGMSSADAQQLFKQAVQCAQLAAANFENDLLIAGSVGPYGAYLADGSEYTGAYRQTQTAYQSFHYPRMAALATAGVDLFAFETQPNFAEVKALIDLLAVKFPQMTAWVSFSIKDEKHLCDGTSLVKAAQYAAQFSQITAIGINCTALENVEPALLRLQAATNKPLIVYPNNGDRYDPQTKKWQSNPQAASFSDLVPKWIAAGAKIIGGCCRTNPDDIHEIATVVDANRKK</sequence>
<dbReference type="FunFam" id="3.20.20.330:FF:000002">
    <property type="entry name" value="Homocysteine S-methyltransferase"/>
    <property type="match status" value="1"/>
</dbReference>
<evidence type="ECO:0000256" key="2">
    <source>
        <dbReference type="ARBA" id="ARBA00022679"/>
    </source>
</evidence>
<feature type="binding site" evidence="6">
    <location>
        <position position="287"/>
    </location>
    <ligand>
        <name>Zn(2+)</name>
        <dbReference type="ChEBI" id="CHEBI:29105"/>
    </ligand>
</feature>
<dbReference type="GO" id="GO:0008270">
    <property type="term" value="F:zinc ion binding"/>
    <property type="evidence" value="ECO:0007669"/>
    <property type="project" value="InterPro"/>
</dbReference>
<dbReference type="AlphaFoldDB" id="A0A0R1VQN9"/>
<dbReference type="GO" id="GO:0008898">
    <property type="term" value="F:S-adenosylmethionine-homocysteine S-methyltransferase activity"/>
    <property type="evidence" value="ECO:0007669"/>
    <property type="project" value="TreeGrafter"/>
</dbReference>
<dbReference type="NCBIfam" id="NF007020">
    <property type="entry name" value="PRK09485.1"/>
    <property type="match status" value="1"/>
</dbReference>
<dbReference type="Gene3D" id="3.20.20.330">
    <property type="entry name" value="Homocysteine-binding-like domain"/>
    <property type="match status" value="1"/>
</dbReference>
<evidence type="ECO:0000256" key="1">
    <source>
        <dbReference type="ARBA" id="ARBA00022603"/>
    </source>
</evidence>
<dbReference type="SUPFAM" id="SSF82282">
    <property type="entry name" value="Homocysteine S-methyltransferase"/>
    <property type="match status" value="1"/>
</dbReference>
<feature type="binding site" evidence="6">
    <location>
        <position position="288"/>
    </location>
    <ligand>
        <name>Zn(2+)</name>
        <dbReference type="ChEBI" id="CHEBI:29105"/>
    </ligand>
</feature>
<dbReference type="PATRIC" id="fig|1423750.3.peg.1357"/>
<dbReference type="Proteomes" id="UP000051451">
    <property type="component" value="Unassembled WGS sequence"/>
</dbReference>
<evidence type="ECO:0000256" key="6">
    <source>
        <dbReference type="PROSITE-ProRule" id="PRU00333"/>
    </source>
</evidence>
<feature type="domain" description="Hcy-binding" evidence="7">
    <location>
        <begin position="3"/>
        <end position="302"/>
    </location>
</feature>
<dbReference type="GO" id="GO:0009086">
    <property type="term" value="P:methionine biosynthetic process"/>
    <property type="evidence" value="ECO:0007669"/>
    <property type="project" value="InterPro"/>
</dbReference>
<comment type="caution">
    <text evidence="8">The sequence shown here is derived from an EMBL/GenBank/DDBJ whole genome shotgun (WGS) entry which is preliminary data.</text>
</comment>
<evidence type="ECO:0000256" key="5">
    <source>
        <dbReference type="ARBA" id="ARBA00076752"/>
    </source>
</evidence>
<gene>
    <name evidence="8" type="ORF">FC89_GL001324</name>
</gene>